<gene>
    <name evidence="3" type="ORF">J2S63_000841</name>
</gene>
<evidence type="ECO:0000313" key="4">
    <source>
        <dbReference type="Proteomes" id="UP001183648"/>
    </source>
</evidence>
<keyword evidence="4" id="KW-1185">Reference proteome</keyword>
<feature type="region of interest" description="Disordered" evidence="1">
    <location>
        <begin position="143"/>
        <end position="196"/>
    </location>
</feature>
<keyword evidence="2" id="KW-1133">Transmembrane helix</keyword>
<dbReference type="RefSeq" id="WP_310299031.1">
    <property type="nucleotide sequence ID" value="NZ_BAAAPS010000014.1"/>
</dbReference>
<evidence type="ECO:0000256" key="1">
    <source>
        <dbReference type="SAM" id="MobiDB-lite"/>
    </source>
</evidence>
<dbReference type="EMBL" id="JAVDYG010000001">
    <property type="protein sequence ID" value="MDR7361288.1"/>
    <property type="molecule type" value="Genomic_DNA"/>
</dbReference>
<reference evidence="3 4" key="1">
    <citation type="submission" date="2023-07" db="EMBL/GenBank/DDBJ databases">
        <title>Sequencing the genomes of 1000 actinobacteria strains.</title>
        <authorList>
            <person name="Klenk H.-P."/>
        </authorList>
    </citation>
    <scope>NUCLEOTIDE SEQUENCE [LARGE SCALE GENOMIC DNA]</scope>
    <source>
        <strain evidence="3 4">DSM 19426</strain>
    </source>
</reference>
<evidence type="ECO:0000256" key="2">
    <source>
        <dbReference type="SAM" id="Phobius"/>
    </source>
</evidence>
<proteinExistence type="predicted"/>
<organism evidence="3 4">
    <name type="scientific">Nocardioides marmoribigeumensis</name>
    <dbReference type="NCBI Taxonomy" id="433649"/>
    <lineage>
        <taxon>Bacteria</taxon>
        <taxon>Bacillati</taxon>
        <taxon>Actinomycetota</taxon>
        <taxon>Actinomycetes</taxon>
        <taxon>Propionibacteriales</taxon>
        <taxon>Nocardioidaceae</taxon>
        <taxon>Nocardioides</taxon>
    </lineage>
</organism>
<dbReference type="Proteomes" id="UP001183648">
    <property type="component" value="Unassembled WGS sequence"/>
</dbReference>
<keyword evidence="2" id="KW-0812">Transmembrane</keyword>
<feature type="transmembrane region" description="Helical" evidence="2">
    <location>
        <begin position="43"/>
        <end position="61"/>
    </location>
</feature>
<accession>A0ABU2BU51</accession>
<name>A0ABU2BU51_9ACTN</name>
<sequence>MSIHTGNAARQRVRFARLAESAVERARLTVVPRQRPVAPRTPFVILVAVVLLGGVVLLLMFNTSMQQASFKATRLEQQATLLNAKEQQLRMELDNLRDPQRVSEEAARLGMVPMVTPAFLKLSDGTVLGVPQPATGESRFRIRPLPQQMPDSFKPKPDVVYAPVEDGQTQAESEGTGAPGLLPGRHQARSGERADR</sequence>
<comment type="caution">
    <text evidence="3">The sequence shown here is derived from an EMBL/GenBank/DDBJ whole genome shotgun (WGS) entry which is preliminary data.</text>
</comment>
<keyword evidence="2" id="KW-0472">Membrane</keyword>
<evidence type="ECO:0000313" key="3">
    <source>
        <dbReference type="EMBL" id="MDR7361288.1"/>
    </source>
</evidence>
<protein>
    <submittedName>
        <fullName evidence="3">Type II secretory pathway pseudopilin PulG</fullName>
    </submittedName>
</protein>